<keyword evidence="1" id="KW-0479">Metal-binding</keyword>
<dbReference type="GO" id="GO:0006355">
    <property type="term" value="P:regulation of DNA-templated transcription"/>
    <property type="evidence" value="ECO:0007669"/>
    <property type="project" value="InterPro"/>
</dbReference>
<dbReference type="AlphaFoldDB" id="A0A1I7X4K8"/>
<reference evidence="5" key="1">
    <citation type="submission" date="2016-11" db="UniProtKB">
        <authorList>
            <consortium name="WormBaseParasite"/>
        </authorList>
    </citation>
    <scope>IDENTIFICATION</scope>
</reference>
<keyword evidence="4" id="KW-1185">Reference proteome</keyword>
<feature type="domain" description="GATA-type" evidence="3">
    <location>
        <begin position="131"/>
        <end position="156"/>
    </location>
</feature>
<sequence>MKNAKHSGCRWNNTLPQLFLDQYFSKLLKSIYCLLHLIDYISAPVLQKQFLVNRWPHCHRLTSKHLVPLSCCIPRNTERTHPCTIVHPVQTVPRRRLAHGGETTRERQNASKSNECEQCQKKWERRRHKDDACNLYFRKNRRKRPLTLRKDVIAKRYRNRHHEAKMSQTFDKQEKFEQSGIIQEGKNDQAVSDLQSVIPATVYYQITSQLMRPTAYRTTAPSFPSSTRHTITNQAMNSINHNFVAIHPPSTIMPHDEVILQSLPYIINKI</sequence>
<dbReference type="WBParaSite" id="Hba_12534">
    <property type="protein sequence ID" value="Hba_12534"/>
    <property type="gene ID" value="Hba_12534"/>
</dbReference>
<dbReference type="InterPro" id="IPR000679">
    <property type="entry name" value="Znf_GATA"/>
</dbReference>
<feature type="region of interest" description="Disordered" evidence="2">
    <location>
        <begin position="99"/>
        <end position="119"/>
    </location>
</feature>
<dbReference type="GO" id="GO:0008270">
    <property type="term" value="F:zinc ion binding"/>
    <property type="evidence" value="ECO:0007669"/>
    <property type="project" value="UniProtKB-KW"/>
</dbReference>
<keyword evidence="1" id="KW-0862">Zinc</keyword>
<name>A0A1I7X4K8_HETBA</name>
<evidence type="ECO:0000313" key="5">
    <source>
        <dbReference type="WBParaSite" id="Hba_12534"/>
    </source>
</evidence>
<accession>A0A1I7X4K8</accession>
<evidence type="ECO:0000256" key="1">
    <source>
        <dbReference type="PROSITE-ProRule" id="PRU00094"/>
    </source>
</evidence>
<evidence type="ECO:0000313" key="4">
    <source>
        <dbReference type="Proteomes" id="UP000095283"/>
    </source>
</evidence>
<organism evidence="4 5">
    <name type="scientific">Heterorhabditis bacteriophora</name>
    <name type="common">Entomopathogenic nematode worm</name>
    <dbReference type="NCBI Taxonomy" id="37862"/>
    <lineage>
        <taxon>Eukaryota</taxon>
        <taxon>Metazoa</taxon>
        <taxon>Ecdysozoa</taxon>
        <taxon>Nematoda</taxon>
        <taxon>Chromadorea</taxon>
        <taxon>Rhabditida</taxon>
        <taxon>Rhabditina</taxon>
        <taxon>Rhabditomorpha</taxon>
        <taxon>Strongyloidea</taxon>
        <taxon>Heterorhabditidae</taxon>
        <taxon>Heterorhabditis</taxon>
    </lineage>
</organism>
<dbReference type="GO" id="GO:0043565">
    <property type="term" value="F:sequence-specific DNA binding"/>
    <property type="evidence" value="ECO:0007669"/>
    <property type="project" value="InterPro"/>
</dbReference>
<feature type="compositionally biased region" description="Basic and acidic residues" evidence="2">
    <location>
        <begin position="102"/>
        <end position="119"/>
    </location>
</feature>
<dbReference type="SMART" id="SM00401">
    <property type="entry name" value="ZnF_GATA"/>
    <property type="match status" value="1"/>
</dbReference>
<dbReference type="PROSITE" id="PS50114">
    <property type="entry name" value="GATA_ZN_FINGER_2"/>
    <property type="match status" value="1"/>
</dbReference>
<evidence type="ECO:0000259" key="3">
    <source>
        <dbReference type="PROSITE" id="PS50114"/>
    </source>
</evidence>
<dbReference type="Proteomes" id="UP000095283">
    <property type="component" value="Unplaced"/>
</dbReference>
<evidence type="ECO:0000256" key="2">
    <source>
        <dbReference type="SAM" id="MobiDB-lite"/>
    </source>
</evidence>
<protein>
    <submittedName>
        <fullName evidence="5">GATA-type domain-containing protein</fullName>
    </submittedName>
</protein>
<proteinExistence type="predicted"/>
<keyword evidence="1" id="KW-0863">Zinc-finger</keyword>